<accession>A0A9W9BEG0</accession>
<protein>
    <recommendedName>
        <fullName evidence="4">Lysine-specific metallo-endopeptidase domain-containing protein</fullName>
    </recommendedName>
</protein>
<gene>
    <name evidence="2" type="ORF">T069G_06613</name>
</gene>
<evidence type="ECO:0000313" key="3">
    <source>
        <dbReference type="Proteomes" id="UP001140511"/>
    </source>
</evidence>
<dbReference type="EMBL" id="JAOPEN010000004">
    <property type="protein sequence ID" value="KAJ4858346.1"/>
    <property type="molecule type" value="Genomic_DNA"/>
</dbReference>
<sequence>MLIAFVLGLFLSLGRVTGLNVRGVNLDIWDVDDSCKPHLSLLRKTFGDAAIMSAKALKDLKYVQQPRPQQDTKRRESLEWGRIARAVNTMFGFNPDEQGTNSENKFMQRVLEVYDKMSTALHGDENIPADGFTKLRSKTLLICGDKPWKWYREYDIDPYDPMGQQLHITQHEVVGKGGAWVYKHRYHTNGNPHSIGICRPEVYAVTQAKYDMITFCDLSFTESTRKVVSPVDGKDKVVEGVTKLDDFVGSLSRIMVHELTHWYGAKRNFDDTITALPDQQAVSPSGELVFQYRDQNNKLRAISSSQRQGGVRYEKALVYGYVRAARLAMRHEGQFAKNSGPQKATDTAEAYAYFAMMAYLDNFDWSSNGRAQRIE</sequence>
<feature type="chain" id="PRO_5040770780" description="Lysine-specific metallo-endopeptidase domain-containing protein" evidence="1">
    <location>
        <begin position="19"/>
        <end position="375"/>
    </location>
</feature>
<reference evidence="2" key="1">
    <citation type="submission" date="2022-09" db="EMBL/GenBank/DDBJ databases">
        <title>Chromosome-level assembly of Trichoderma breve T069, a fungus used in development of biopesticide product.</title>
        <authorList>
            <person name="Lin R."/>
            <person name="Liu T."/>
        </authorList>
    </citation>
    <scope>NUCLEOTIDE SEQUENCE</scope>
    <source>
        <strain evidence="2">T069</strain>
    </source>
</reference>
<proteinExistence type="predicted"/>
<dbReference type="Gene3D" id="3.40.390.10">
    <property type="entry name" value="Collagenase (Catalytic Domain)"/>
    <property type="match status" value="1"/>
</dbReference>
<evidence type="ECO:0000256" key="1">
    <source>
        <dbReference type="SAM" id="SignalP"/>
    </source>
</evidence>
<keyword evidence="1" id="KW-0732">Signal</keyword>
<evidence type="ECO:0008006" key="4">
    <source>
        <dbReference type="Google" id="ProtNLM"/>
    </source>
</evidence>
<comment type="caution">
    <text evidence="2">The sequence shown here is derived from an EMBL/GenBank/DDBJ whole genome shotgun (WGS) entry which is preliminary data.</text>
</comment>
<dbReference type="GeneID" id="80868511"/>
<evidence type="ECO:0000313" key="2">
    <source>
        <dbReference type="EMBL" id="KAJ4858346.1"/>
    </source>
</evidence>
<dbReference type="GO" id="GO:0008237">
    <property type="term" value="F:metallopeptidase activity"/>
    <property type="evidence" value="ECO:0007669"/>
    <property type="project" value="InterPro"/>
</dbReference>
<keyword evidence="3" id="KW-1185">Reference proteome</keyword>
<dbReference type="Proteomes" id="UP001140511">
    <property type="component" value="Unassembled WGS sequence"/>
</dbReference>
<name>A0A9W9BEG0_9HYPO</name>
<dbReference type="InterPro" id="IPR024079">
    <property type="entry name" value="MetalloPept_cat_dom_sf"/>
</dbReference>
<dbReference type="AlphaFoldDB" id="A0A9W9BEG0"/>
<dbReference type="RefSeq" id="XP_056027402.1">
    <property type="nucleotide sequence ID" value="XM_056173823.1"/>
</dbReference>
<organism evidence="2 3">
    <name type="scientific">Trichoderma breve</name>
    <dbReference type="NCBI Taxonomy" id="2034170"/>
    <lineage>
        <taxon>Eukaryota</taxon>
        <taxon>Fungi</taxon>
        <taxon>Dikarya</taxon>
        <taxon>Ascomycota</taxon>
        <taxon>Pezizomycotina</taxon>
        <taxon>Sordariomycetes</taxon>
        <taxon>Hypocreomycetidae</taxon>
        <taxon>Hypocreales</taxon>
        <taxon>Hypocreaceae</taxon>
        <taxon>Trichoderma</taxon>
    </lineage>
</organism>
<feature type="signal peptide" evidence="1">
    <location>
        <begin position="1"/>
        <end position="18"/>
    </location>
</feature>